<dbReference type="AlphaFoldDB" id="A0A1B6LFE9"/>
<feature type="non-terminal residue" evidence="1">
    <location>
        <position position="123"/>
    </location>
</feature>
<dbReference type="EMBL" id="GEBQ01017564">
    <property type="protein sequence ID" value="JAT22413.1"/>
    <property type="molecule type" value="Transcribed_RNA"/>
</dbReference>
<name>A0A1B6LFE9_9HEMI</name>
<reference evidence="1" key="1">
    <citation type="submission" date="2015-11" db="EMBL/GenBank/DDBJ databases">
        <title>De novo transcriptome assembly of four potential Pierce s Disease insect vectors from Arizona vineyards.</title>
        <authorList>
            <person name="Tassone E.E."/>
        </authorList>
    </citation>
    <scope>NUCLEOTIDE SEQUENCE</scope>
</reference>
<organism evidence="1">
    <name type="scientific">Graphocephala atropunctata</name>
    <dbReference type="NCBI Taxonomy" id="36148"/>
    <lineage>
        <taxon>Eukaryota</taxon>
        <taxon>Metazoa</taxon>
        <taxon>Ecdysozoa</taxon>
        <taxon>Arthropoda</taxon>
        <taxon>Hexapoda</taxon>
        <taxon>Insecta</taxon>
        <taxon>Pterygota</taxon>
        <taxon>Neoptera</taxon>
        <taxon>Paraneoptera</taxon>
        <taxon>Hemiptera</taxon>
        <taxon>Auchenorrhyncha</taxon>
        <taxon>Membracoidea</taxon>
        <taxon>Cicadellidae</taxon>
        <taxon>Cicadellinae</taxon>
        <taxon>Cicadellini</taxon>
        <taxon>Graphocephala</taxon>
    </lineage>
</organism>
<proteinExistence type="predicted"/>
<evidence type="ECO:0000313" key="1">
    <source>
        <dbReference type="EMBL" id="JAT22413.1"/>
    </source>
</evidence>
<gene>
    <name evidence="1" type="ORF">g.51641</name>
</gene>
<accession>A0A1B6LFE9</accession>
<sequence>AREQSFRTPAGDQRKPDIATKLGDVAYVVDVTVPFENGRSLANAAMEKATKYAGIIPVVQQQLQATKGEVIPVVLGARGALPRATVTSLRKLGMADRKTLLDLCLTMLRTSIDIGRAHNPYGP</sequence>
<feature type="non-terminal residue" evidence="1">
    <location>
        <position position="1"/>
    </location>
</feature>
<protein>
    <submittedName>
        <fullName evidence="1">Uncharacterized protein</fullName>
    </submittedName>
</protein>